<keyword evidence="1" id="KW-0472">Membrane</keyword>
<name>A0A512IN82_9HYPH</name>
<gene>
    <name evidence="2" type="ORF">MHA02_15540</name>
</gene>
<sequence length="44" mass="4874">MQMQAAGFQDRLLKVGLIGAGVLTLTWWTLIACGLWRAIEWVGV</sequence>
<proteinExistence type="predicted"/>
<evidence type="ECO:0000256" key="1">
    <source>
        <dbReference type="SAM" id="Phobius"/>
    </source>
</evidence>
<keyword evidence="1" id="KW-0812">Transmembrane</keyword>
<dbReference type="EMBL" id="BJZT01000014">
    <property type="protein sequence ID" value="GEO99166.1"/>
    <property type="molecule type" value="Genomic_DNA"/>
</dbReference>
<feature type="transmembrane region" description="Helical" evidence="1">
    <location>
        <begin position="12"/>
        <end position="39"/>
    </location>
</feature>
<keyword evidence="1" id="KW-1133">Transmembrane helix</keyword>
<dbReference type="AlphaFoldDB" id="A0A512IN82"/>
<evidence type="ECO:0000313" key="2">
    <source>
        <dbReference type="EMBL" id="GEO99166.1"/>
    </source>
</evidence>
<dbReference type="RefSeq" id="WP_280177970.1">
    <property type="nucleotide sequence ID" value="NZ_BJZT01000014.1"/>
</dbReference>
<reference evidence="2 3" key="1">
    <citation type="submission" date="2019-07" db="EMBL/GenBank/DDBJ databases">
        <title>Whole genome shotgun sequence of Methylobacterium haplocladii NBRC 107714.</title>
        <authorList>
            <person name="Hosoyama A."/>
            <person name="Uohara A."/>
            <person name="Ohji S."/>
            <person name="Ichikawa N."/>
        </authorList>
    </citation>
    <scope>NUCLEOTIDE SEQUENCE [LARGE SCALE GENOMIC DNA]</scope>
    <source>
        <strain evidence="2 3">NBRC 107714</strain>
    </source>
</reference>
<accession>A0A512IN82</accession>
<evidence type="ECO:0000313" key="3">
    <source>
        <dbReference type="Proteomes" id="UP000321258"/>
    </source>
</evidence>
<protein>
    <submittedName>
        <fullName evidence="2">Uncharacterized protein</fullName>
    </submittedName>
</protein>
<organism evidence="2 3">
    <name type="scientific">Methylobacterium haplocladii</name>
    <dbReference type="NCBI Taxonomy" id="1176176"/>
    <lineage>
        <taxon>Bacteria</taxon>
        <taxon>Pseudomonadati</taxon>
        <taxon>Pseudomonadota</taxon>
        <taxon>Alphaproteobacteria</taxon>
        <taxon>Hyphomicrobiales</taxon>
        <taxon>Methylobacteriaceae</taxon>
        <taxon>Methylobacterium</taxon>
    </lineage>
</organism>
<keyword evidence="3" id="KW-1185">Reference proteome</keyword>
<dbReference type="Proteomes" id="UP000321258">
    <property type="component" value="Unassembled WGS sequence"/>
</dbReference>
<comment type="caution">
    <text evidence="2">The sequence shown here is derived from an EMBL/GenBank/DDBJ whole genome shotgun (WGS) entry which is preliminary data.</text>
</comment>